<name>A0A5P1USZ4_9GAMM</name>
<reference evidence="2 3" key="1">
    <citation type="submission" date="2019-09" db="EMBL/GenBank/DDBJ databases">
        <title>Acinetobacter sp. C16S1 isolated from saline soil.</title>
        <authorList>
            <person name="Xu L."/>
            <person name="Sun J.-Q."/>
        </authorList>
    </citation>
    <scope>NUCLEOTIDE SEQUENCE [LARGE SCALE GENOMIC DNA]</scope>
    <source>
        <strain evidence="2 3">C16S1</strain>
    </source>
</reference>
<feature type="domain" description="DUF7684" evidence="1">
    <location>
        <begin position="20"/>
        <end position="124"/>
    </location>
</feature>
<dbReference type="RefSeq" id="WP_150025769.1">
    <property type="nucleotide sequence ID" value="NZ_CP043909.1"/>
</dbReference>
<evidence type="ECO:0000259" key="1">
    <source>
        <dbReference type="Pfam" id="PF24733"/>
    </source>
</evidence>
<dbReference type="InterPro" id="IPR056101">
    <property type="entry name" value="DUF7684"/>
</dbReference>
<keyword evidence="3" id="KW-1185">Reference proteome</keyword>
<dbReference type="Proteomes" id="UP000325177">
    <property type="component" value="Chromosome"/>
</dbReference>
<sequence>MKKDCLDIQSCRIRANEEAHLVLPEQPYYIILIVDTKQILPEWRNWICEQIVYSKRCIQAMVTGHECSIWDDVLDETYVAFYNNEPPINTCFITTWHENETLDEVIEFAKIGMQLESISKLVILQIE</sequence>
<dbReference type="Pfam" id="PF24733">
    <property type="entry name" value="DUF7684"/>
    <property type="match status" value="1"/>
</dbReference>
<accession>A0A5P1USZ4</accession>
<dbReference type="KEGG" id="asue:F2A31_06980"/>
<dbReference type="EMBL" id="CP043909">
    <property type="protein sequence ID" value="QER39468.1"/>
    <property type="molecule type" value="Genomic_DNA"/>
</dbReference>
<proteinExistence type="predicted"/>
<evidence type="ECO:0000313" key="2">
    <source>
        <dbReference type="EMBL" id="QER39468.1"/>
    </source>
</evidence>
<organism evidence="2 3">
    <name type="scientific">Acinetobacter suaedae</name>
    <dbReference type="NCBI Taxonomy" id="2609668"/>
    <lineage>
        <taxon>Bacteria</taxon>
        <taxon>Pseudomonadati</taxon>
        <taxon>Pseudomonadota</taxon>
        <taxon>Gammaproteobacteria</taxon>
        <taxon>Moraxellales</taxon>
        <taxon>Moraxellaceae</taxon>
        <taxon>Acinetobacter</taxon>
    </lineage>
</organism>
<evidence type="ECO:0000313" key="3">
    <source>
        <dbReference type="Proteomes" id="UP000325177"/>
    </source>
</evidence>
<protein>
    <recommendedName>
        <fullName evidence="1">DUF7684 domain-containing protein</fullName>
    </recommendedName>
</protein>
<dbReference type="AlphaFoldDB" id="A0A5P1USZ4"/>
<gene>
    <name evidence="2" type="ORF">F2A31_06980</name>
</gene>